<evidence type="ECO:0000256" key="2">
    <source>
        <dbReference type="SAM" id="MobiDB-lite"/>
    </source>
</evidence>
<feature type="region of interest" description="Disordered" evidence="2">
    <location>
        <begin position="783"/>
        <end position="804"/>
    </location>
</feature>
<evidence type="ECO:0000313" key="3">
    <source>
        <dbReference type="EMBL" id="CAC5379943.1"/>
    </source>
</evidence>
<protein>
    <submittedName>
        <fullName evidence="3">Uncharacterized protein</fullName>
    </submittedName>
</protein>
<feature type="coiled-coil region" evidence="1">
    <location>
        <begin position="555"/>
        <end position="582"/>
    </location>
</feature>
<gene>
    <name evidence="3" type="ORF">MCOR_15944</name>
</gene>
<dbReference type="AlphaFoldDB" id="A0A6J8B8R5"/>
<proteinExistence type="predicted"/>
<dbReference type="EMBL" id="CACVKT020002765">
    <property type="protein sequence ID" value="CAC5379943.1"/>
    <property type="molecule type" value="Genomic_DNA"/>
</dbReference>
<feature type="compositionally biased region" description="Polar residues" evidence="2">
    <location>
        <begin position="851"/>
        <end position="866"/>
    </location>
</feature>
<reference evidence="3 4" key="1">
    <citation type="submission" date="2020-06" db="EMBL/GenBank/DDBJ databases">
        <authorList>
            <person name="Li R."/>
            <person name="Bekaert M."/>
        </authorList>
    </citation>
    <scope>NUCLEOTIDE SEQUENCE [LARGE SCALE GENOMIC DNA]</scope>
    <source>
        <strain evidence="4">wild</strain>
    </source>
</reference>
<dbReference type="Proteomes" id="UP000507470">
    <property type="component" value="Unassembled WGS sequence"/>
</dbReference>
<dbReference type="OrthoDB" id="6078430at2759"/>
<accession>A0A6J8B8R5</accession>
<name>A0A6J8B8R5_MYTCO</name>
<sequence>MYLAKEAWLHTFQIDIPRPTEIHLAKLPICSYKNYSNICSSMNSMRHFIQHLHDSMEHDLKETIQAIKILVPHTKLFESSRNGRAIFPFIGSMAKGLFGLATMSDVQLLANHINALNAKSKSITEALQQHSDHLSSFVKVIDKRTSNLMQGIKDNSLEIQTVAHSFQLAIVSSEQSMLQNAFQHVQSLVEGRISPFLIPKHDFSRTLHQIQSTLNKKYPGFFLTHSHPSYYYTTSNFIFTRNFSSLFITVQFPVSSHAQPLQLYKIISLPVPTPTNKTTMHATKLLDLPQYLALTYQHDYYLPLSTDDLTNCVHGPIVFCTFNKALIPITVPDCFLALFQNNVKQVSRLCNFRFLENHLSHDIIELTPTSVLVYDSEELDLVCPHCQRKIPGCTFCVINIPCKCSLSTRKLYFSPRLVDCYESNSNFSILHPVNLALVHEFFDEKRFTSILADSLFTTPVQLAIPDFSFYNHTLNNISGKLEDRLSQKKIELADKEHQLRQLEMPIEEPPPQGNLNYRCTNCHIRGHKADNNKGNNVCKNDRCSTFLICGQKEKHKEFREERKSLQTKIRNIRLEVESLIAEENQFSEYKERNDASFIKVMKGRLRKIDPLKYSKPSVLMRHLMCLKSIYNGKIPPVTQNDRIELLKMVERADEKKRELNSDSENESFVPTSKKIRSSVQRNQNVSQTYSNMHYQNQQFQQTVLQHHPRTPYNMIPQYPLVNYANVPQQPQPQHLFDQYTVSMQPSYNPIYPNISMSRNPSFSFNQMPLQVIPPQSPYFSYSTPADDVYNSSTDEDTQEDKSKPPKIWSPVGLWHFKLYTHYGVIFINLPVNIVFWKHEVLLKKRDKNTDRSNTIHSNVSVNQSQLEETHENGVVEDGILQCSVQSNTDTSLIHAQETSFIHTQENTVYFIKPE</sequence>
<feature type="region of interest" description="Disordered" evidence="2">
    <location>
        <begin position="849"/>
        <end position="870"/>
    </location>
</feature>
<evidence type="ECO:0000313" key="4">
    <source>
        <dbReference type="Proteomes" id="UP000507470"/>
    </source>
</evidence>
<keyword evidence="1" id="KW-0175">Coiled coil</keyword>
<organism evidence="3 4">
    <name type="scientific">Mytilus coruscus</name>
    <name type="common">Sea mussel</name>
    <dbReference type="NCBI Taxonomy" id="42192"/>
    <lineage>
        <taxon>Eukaryota</taxon>
        <taxon>Metazoa</taxon>
        <taxon>Spiralia</taxon>
        <taxon>Lophotrochozoa</taxon>
        <taxon>Mollusca</taxon>
        <taxon>Bivalvia</taxon>
        <taxon>Autobranchia</taxon>
        <taxon>Pteriomorphia</taxon>
        <taxon>Mytilida</taxon>
        <taxon>Mytiloidea</taxon>
        <taxon>Mytilidae</taxon>
        <taxon>Mytilinae</taxon>
        <taxon>Mytilus</taxon>
    </lineage>
</organism>
<evidence type="ECO:0000256" key="1">
    <source>
        <dbReference type="SAM" id="Coils"/>
    </source>
</evidence>
<keyword evidence="4" id="KW-1185">Reference proteome</keyword>